<dbReference type="GO" id="GO:0005737">
    <property type="term" value="C:cytoplasm"/>
    <property type="evidence" value="ECO:0007669"/>
    <property type="project" value="TreeGrafter"/>
</dbReference>
<dbReference type="Proteomes" id="UP000252698">
    <property type="component" value="Chromosome"/>
</dbReference>
<keyword evidence="4" id="KW-0560">Oxidoreductase</keyword>
<dbReference type="Pfam" id="PF14759">
    <property type="entry name" value="Reductase_C"/>
    <property type="match status" value="1"/>
</dbReference>
<organism evidence="7 8">
    <name type="scientific">Streptomyces atratus</name>
    <dbReference type="NCBI Taxonomy" id="1893"/>
    <lineage>
        <taxon>Bacteria</taxon>
        <taxon>Bacillati</taxon>
        <taxon>Actinomycetota</taxon>
        <taxon>Actinomycetes</taxon>
        <taxon>Kitasatosporales</taxon>
        <taxon>Streptomycetaceae</taxon>
        <taxon>Streptomyces</taxon>
    </lineage>
</organism>
<dbReference type="GO" id="GO:0016651">
    <property type="term" value="F:oxidoreductase activity, acting on NAD(P)H"/>
    <property type="evidence" value="ECO:0007669"/>
    <property type="project" value="TreeGrafter"/>
</dbReference>
<dbReference type="InterPro" id="IPR023753">
    <property type="entry name" value="FAD/NAD-binding_dom"/>
</dbReference>
<dbReference type="AlphaFoldDB" id="A0A2Z5JN01"/>
<reference evidence="7 8" key="1">
    <citation type="journal article" date="2018" name="Front. Microbiol.">
        <title>Genome Sequencing of Streptomyces atratus SCSIOZH16 and Activation Production of Nocardamine via Metabolic Engineering.</title>
        <authorList>
            <person name="Li Y."/>
            <person name="Zhang C."/>
            <person name="Liu C."/>
            <person name="Ju J."/>
            <person name="Ma J."/>
        </authorList>
    </citation>
    <scope>NUCLEOTIDE SEQUENCE [LARGE SCALE GENOMIC DNA]</scope>
    <source>
        <strain evidence="7 8">SCSIO_ZH16</strain>
    </source>
</reference>
<feature type="domain" description="Reductase C-terminal" evidence="6">
    <location>
        <begin position="325"/>
        <end position="390"/>
    </location>
</feature>
<dbReference type="PRINTS" id="PR00368">
    <property type="entry name" value="FADPNR"/>
</dbReference>
<evidence type="ECO:0000313" key="8">
    <source>
        <dbReference type="Proteomes" id="UP000252698"/>
    </source>
</evidence>
<dbReference type="RefSeq" id="WP_114248224.1">
    <property type="nucleotide sequence ID" value="NZ_CP027306.1"/>
</dbReference>
<feature type="domain" description="FAD/NAD(P)-binding" evidence="5">
    <location>
        <begin position="4"/>
        <end position="301"/>
    </location>
</feature>
<keyword evidence="3" id="KW-0274">FAD</keyword>
<evidence type="ECO:0000313" key="7">
    <source>
        <dbReference type="EMBL" id="AXE81820.1"/>
    </source>
</evidence>
<dbReference type="InterPro" id="IPR016156">
    <property type="entry name" value="FAD/NAD-linked_Rdtase_dimer_sf"/>
</dbReference>
<dbReference type="PANTHER" id="PTHR43557">
    <property type="entry name" value="APOPTOSIS-INDUCING FACTOR 1"/>
    <property type="match status" value="1"/>
</dbReference>
<dbReference type="PRINTS" id="PR00411">
    <property type="entry name" value="PNDRDTASEI"/>
</dbReference>
<dbReference type="PANTHER" id="PTHR43557:SF2">
    <property type="entry name" value="RIESKE DOMAIN-CONTAINING PROTEIN-RELATED"/>
    <property type="match status" value="1"/>
</dbReference>
<evidence type="ECO:0000256" key="3">
    <source>
        <dbReference type="ARBA" id="ARBA00022827"/>
    </source>
</evidence>
<evidence type="ECO:0000259" key="5">
    <source>
        <dbReference type="Pfam" id="PF07992"/>
    </source>
</evidence>
<proteinExistence type="predicted"/>
<protein>
    <submittedName>
        <fullName evidence="7">FAD-dependent oxidoreductase</fullName>
    </submittedName>
</protein>
<dbReference type="Gene3D" id="3.30.390.30">
    <property type="match status" value="1"/>
</dbReference>
<dbReference type="Pfam" id="PF07992">
    <property type="entry name" value="Pyr_redox_2"/>
    <property type="match status" value="1"/>
</dbReference>
<gene>
    <name evidence="7" type="ORF">C5746_38300</name>
</gene>
<evidence type="ECO:0000259" key="6">
    <source>
        <dbReference type="Pfam" id="PF14759"/>
    </source>
</evidence>
<evidence type="ECO:0000256" key="2">
    <source>
        <dbReference type="ARBA" id="ARBA00022630"/>
    </source>
</evidence>
<dbReference type="KEGG" id="sata:C5746_38300"/>
<accession>A0A2Z5JN01</accession>
<evidence type="ECO:0000256" key="4">
    <source>
        <dbReference type="ARBA" id="ARBA00023002"/>
    </source>
</evidence>
<dbReference type="EMBL" id="CP027306">
    <property type="protein sequence ID" value="AXE81820.1"/>
    <property type="molecule type" value="Genomic_DNA"/>
</dbReference>
<evidence type="ECO:0000256" key="1">
    <source>
        <dbReference type="ARBA" id="ARBA00001974"/>
    </source>
</evidence>
<dbReference type="SUPFAM" id="SSF55424">
    <property type="entry name" value="FAD/NAD-linked reductases, dimerisation (C-terminal) domain"/>
    <property type="match status" value="1"/>
</dbReference>
<sequence length="400" mass="41806">MLNQIVVVGAAAAGLTAVETLRAKGYEGGLTLVGDEIHPPYDRPPLSKELLSETWEPRKTWLRQEDVLSAIDVDLRLGCRATALDRAARTVALSTGEQLSYDAAIIATGLRPRRLPWGEGVRGVHVLRSLDDAVQLREELAAGPRVAVIGAGFLGAEIAATARQAGLDVTLIDTNATPLERQVGPEVGALVAELHRDHGVRLVLGAGVAGLVEENGGVSGILLSDGTSVDADLVVVAIGSVPAVDWLVGSGLRLDDGVLCDVYCQAAPGVWAAGDVANWPHPTMAGARVRLEQRTNAAQQAMAVVGNILGGEAGVKPYSPVPFGWTHQFGAKIQTIGWCPPDARTEIVSGSPGDREFVAAYHRDGLLVGALGWNSARGLRQCRLLLGRPSAEIAATAAGV</sequence>
<dbReference type="Gene3D" id="3.50.50.60">
    <property type="entry name" value="FAD/NAD(P)-binding domain"/>
    <property type="match status" value="2"/>
</dbReference>
<comment type="cofactor">
    <cofactor evidence="1">
        <name>FAD</name>
        <dbReference type="ChEBI" id="CHEBI:57692"/>
    </cofactor>
</comment>
<dbReference type="SUPFAM" id="SSF51905">
    <property type="entry name" value="FAD/NAD(P)-binding domain"/>
    <property type="match status" value="2"/>
</dbReference>
<name>A0A2Z5JN01_STRAR</name>
<keyword evidence="2" id="KW-0285">Flavoprotein</keyword>
<dbReference type="InterPro" id="IPR050446">
    <property type="entry name" value="FAD-oxidoreductase/Apoptosis"/>
</dbReference>
<dbReference type="InterPro" id="IPR036188">
    <property type="entry name" value="FAD/NAD-bd_sf"/>
</dbReference>
<dbReference type="GeneID" id="95524168"/>
<dbReference type="InterPro" id="IPR028202">
    <property type="entry name" value="Reductase_C"/>
</dbReference>